<dbReference type="PANTHER" id="PTHR43569">
    <property type="entry name" value="AMIDOHYDROLASE"/>
    <property type="match status" value="1"/>
</dbReference>
<proteinExistence type="inferred from homology"/>
<dbReference type="InterPro" id="IPR052350">
    <property type="entry name" value="Metallo-dep_Lactonases"/>
</dbReference>
<dbReference type="InterPro" id="IPR032466">
    <property type="entry name" value="Metal_Hydrolase"/>
</dbReference>
<dbReference type="EMBL" id="WNDX01000115">
    <property type="protein sequence ID" value="KAF1041568.1"/>
    <property type="molecule type" value="Genomic_DNA"/>
</dbReference>
<accession>A0A7V8FUM4</accession>
<sequence length="349" mass="38347">MAETPAAASPHLHVREDWLARTHEAALEPGLPIVDAHHHLWDRATGRYLFDELMADLDAGHRVTATVFVQCRSMYRQQGPEAMKPVGEVEFINGLAAQSASGQYGPARACAAIVGFADLMLGAQAQPVLEALLQAGNDRLRGIRNTTAWHPHAAIRSNPVPPPPGMLLDERFRAGARLLAKYDLPLDIWAYHTQLDEVLALVQACPQTRFVLDHCGGPLGAGPYAGKREEVRREWAAGLRALAAMPNVWLKLGGLGMPVGGWDFHLQEAPPASQQLAQAWRPYIETCIELFGPARCMFESNFPVDKGMFGYTSLWNAFKRLTADLSAQERGSLFSDVARQVYRLPEGGQ</sequence>
<dbReference type="Proteomes" id="UP000462435">
    <property type="component" value="Unassembled WGS sequence"/>
</dbReference>
<organism evidence="3 4">
    <name type="scientific">Herbaspirillum frisingense</name>
    <dbReference type="NCBI Taxonomy" id="92645"/>
    <lineage>
        <taxon>Bacteria</taxon>
        <taxon>Pseudomonadati</taxon>
        <taxon>Pseudomonadota</taxon>
        <taxon>Betaproteobacteria</taxon>
        <taxon>Burkholderiales</taxon>
        <taxon>Oxalobacteraceae</taxon>
        <taxon>Herbaspirillum</taxon>
    </lineage>
</organism>
<dbReference type="AlphaFoldDB" id="A0A7V8FUM4"/>
<reference evidence="4" key="1">
    <citation type="journal article" date="2020" name="MBio">
        <title>Horizontal gene transfer to a defensive symbiont with a reduced genome amongst a multipartite beetle microbiome.</title>
        <authorList>
            <person name="Waterworth S.C."/>
            <person name="Florez L.V."/>
            <person name="Rees E.R."/>
            <person name="Hertweck C."/>
            <person name="Kaltenpoth M."/>
            <person name="Kwan J.C."/>
        </authorList>
    </citation>
    <scope>NUCLEOTIDE SEQUENCE [LARGE SCALE GENOMIC DNA]</scope>
</reference>
<name>A0A7V8FUM4_9BURK</name>
<evidence type="ECO:0000313" key="4">
    <source>
        <dbReference type="Proteomes" id="UP000462435"/>
    </source>
</evidence>
<protein>
    <recommendedName>
        <fullName evidence="2">Amidohydrolase-related domain-containing protein</fullName>
    </recommendedName>
</protein>
<comment type="caution">
    <text evidence="3">The sequence shown here is derived from an EMBL/GenBank/DDBJ whole genome shotgun (WGS) entry which is preliminary data.</text>
</comment>
<gene>
    <name evidence="3" type="ORF">GAK35_03218</name>
</gene>
<dbReference type="Gene3D" id="3.20.20.140">
    <property type="entry name" value="Metal-dependent hydrolases"/>
    <property type="match status" value="1"/>
</dbReference>
<dbReference type="PANTHER" id="PTHR43569:SF1">
    <property type="entry name" value="BLL3371 PROTEIN"/>
    <property type="match status" value="1"/>
</dbReference>
<evidence type="ECO:0000259" key="2">
    <source>
        <dbReference type="Pfam" id="PF04909"/>
    </source>
</evidence>
<dbReference type="GO" id="GO:0016787">
    <property type="term" value="F:hydrolase activity"/>
    <property type="evidence" value="ECO:0007669"/>
    <property type="project" value="InterPro"/>
</dbReference>
<comment type="similarity">
    <text evidence="1">Belongs to the metallo-dependent hydrolases superfamily.</text>
</comment>
<feature type="domain" description="Amidohydrolase-related" evidence="2">
    <location>
        <begin position="34"/>
        <end position="344"/>
    </location>
</feature>
<dbReference type="InterPro" id="IPR006680">
    <property type="entry name" value="Amidohydro-rel"/>
</dbReference>
<dbReference type="Pfam" id="PF04909">
    <property type="entry name" value="Amidohydro_2"/>
    <property type="match status" value="1"/>
</dbReference>
<dbReference type="SUPFAM" id="SSF51556">
    <property type="entry name" value="Metallo-dependent hydrolases"/>
    <property type="match status" value="1"/>
</dbReference>
<evidence type="ECO:0000313" key="3">
    <source>
        <dbReference type="EMBL" id="KAF1041568.1"/>
    </source>
</evidence>
<evidence type="ECO:0000256" key="1">
    <source>
        <dbReference type="ARBA" id="ARBA00038310"/>
    </source>
</evidence>